<keyword evidence="1" id="KW-0812">Transmembrane</keyword>
<feature type="transmembrane region" description="Helical" evidence="1">
    <location>
        <begin position="12"/>
        <end position="33"/>
    </location>
</feature>
<evidence type="ECO:0000313" key="2">
    <source>
        <dbReference type="EMBL" id="PST42089.1"/>
    </source>
</evidence>
<dbReference type="Proteomes" id="UP000241201">
    <property type="component" value="Unassembled WGS sequence"/>
</dbReference>
<dbReference type="InterPro" id="IPR010178">
    <property type="entry name" value="Lit"/>
</dbReference>
<dbReference type="GeneID" id="77469604"/>
<organism evidence="2 3">
    <name type="scientific">Faecalibacillus faecis</name>
    <dbReference type="NCBI Taxonomy" id="1982628"/>
    <lineage>
        <taxon>Bacteria</taxon>
        <taxon>Bacillati</taxon>
        <taxon>Bacillota</taxon>
        <taxon>Erysipelotrichia</taxon>
        <taxon>Erysipelotrichales</taxon>
        <taxon>Coprobacillaceae</taxon>
        <taxon>Faecalibacillus</taxon>
    </lineage>
</organism>
<keyword evidence="3" id="KW-1185">Reference proteome</keyword>
<evidence type="ECO:0000256" key="1">
    <source>
        <dbReference type="SAM" id="Phobius"/>
    </source>
</evidence>
<gene>
    <name evidence="2" type="ORF">C7U55_00605</name>
</gene>
<accession>A0A2T3G3J2</accession>
<keyword evidence="1" id="KW-0472">Membrane</keyword>
<evidence type="ECO:0000313" key="3">
    <source>
        <dbReference type="Proteomes" id="UP000241201"/>
    </source>
</evidence>
<feature type="transmembrane region" description="Helical" evidence="1">
    <location>
        <begin position="96"/>
        <end position="116"/>
    </location>
</feature>
<protein>
    <submittedName>
        <fullName evidence="2">TIGR01906 family membrane protein</fullName>
    </submittedName>
</protein>
<dbReference type="RefSeq" id="WP_106986884.1">
    <property type="nucleotide sequence ID" value="NZ_PYLP01000001.1"/>
</dbReference>
<name>A0A2T3G3J2_9FIRM</name>
<dbReference type="NCBIfam" id="TIGR01906">
    <property type="entry name" value="integ_TIGR01906"/>
    <property type="match status" value="1"/>
</dbReference>
<feature type="transmembrane region" description="Helical" evidence="1">
    <location>
        <begin position="123"/>
        <end position="144"/>
    </location>
</feature>
<dbReference type="AlphaFoldDB" id="A0A2T3G3J2"/>
<keyword evidence="1" id="KW-1133">Transmembrane helix</keyword>
<reference evidence="3" key="1">
    <citation type="submission" date="2018-03" db="EMBL/GenBank/DDBJ databases">
        <title>Lachnoclostridium SNUG30370 gen.nov., sp.nov., isolated from human faeces.</title>
        <authorList>
            <person name="Seo B."/>
            <person name="Jeon K."/>
            <person name="Ko G."/>
        </authorList>
    </citation>
    <scope>NUCLEOTIDE SEQUENCE [LARGE SCALE GENOMIC DNA]</scope>
    <source>
        <strain evidence="3">SNUG30370</strain>
    </source>
</reference>
<sequence length="221" mass="26736">MSYSKKDILTSISFMLFILSFAIVFVVFFKPLYYFDIDHLKLVENTRYTYQQLKENYQILIHYQSIFYQGKLVFKDFIMSKGGRIHFEEVKRIFEVLQVICLLTFCTTSILVYKQIKQKEYRFFKLTAVLTIVIPLILSFFAFVDFEHLFITFHQLVFSNDYWLFNPKLDPIINILPESFFMHCFMLIVFIVLFSAFICYKIYQHYQKKILTIDNHELHTL</sequence>
<dbReference type="EMBL" id="PYLP01000001">
    <property type="protein sequence ID" value="PST42089.1"/>
    <property type="molecule type" value="Genomic_DNA"/>
</dbReference>
<feature type="transmembrane region" description="Helical" evidence="1">
    <location>
        <begin position="180"/>
        <end position="200"/>
    </location>
</feature>
<comment type="caution">
    <text evidence="2">The sequence shown here is derived from an EMBL/GenBank/DDBJ whole genome shotgun (WGS) entry which is preliminary data.</text>
</comment>
<dbReference type="Pfam" id="PF07314">
    <property type="entry name" value="Lit"/>
    <property type="match status" value="1"/>
</dbReference>
<proteinExistence type="predicted"/>